<feature type="transmembrane region" description="Helical" evidence="1">
    <location>
        <begin position="178"/>
        <end position="199"/>
    </location>
</feature>
<evidence type="ECO:0000313" key="3">
    <source>
        <dbReference type="EMBL" id="QIL46116.1"/>
    </source>
</evidence>
<gene>
    <name evidence="3" type="ORF">G7081_03045</name>
</gene>
<keyword evidence="1" id="KW-0812">Transmembrane</keyword>
<evidence type="ECO:0000313" key="4">
    <source>
        <dbReference type="Proteomes" id="UP000500890"/>
    </source>
</evidence>
<dbReference type="KEGG" id="vah:G7081_03045"/>
<dbReference type="PANTHER" id="PTHR36834">
    <property type="entry name" value="MEMBRANE PROTEIN-RELATED"/>
    <property type="match status" value="1"/>
</dbReference>
<feature type="transmembrane region" description="Helical" evidence="1">
    <location>
        <begin position="326"/>
        <end position="351"/>
    </location>
</feature>
<dbReference type="Proteomes" id="UP000500890">
    <property type="component" value="Chromosome"/>
</dbReference>
<feature type="transmembrane region" description="Helical" evidence="1">
    <location>
        <begin position="220"/>
        <end position="245"/>
    </location>
</feature>
<keyword evidence="4" id="KW-1185">Reference proteome</keyword>
<feature type="transmembrane region" description="Helical" evidence="1">
    <location>
        <begin position="144"/>
        <end position="166"/>
    </location>
</feature>
<feature type="transmembrane region" description="Helical" evidence="1">
    <location>
        <begin position="251"/>
        <end position="276"/>
    </location>
</feature>
<dbReference type="AlphaFoldDB" id="A0A6G8AM86"/>
<dbReference type="RefSeq" id="WP_166007276.1">
    <property type="nucleotide sequence ID" value="NZ_CP049886.1"/>
</dbReference>
<dbReference type="EMBL" id="CP049886">
    <property type="protein sequence ID" value="QIL46116.1"/>
    <property type="molecule type" value="Genomic_DNA"/>
</dbReference>
<accession>A0A6G8AM86</accession>
<feature type="transmembrane region" description="Helical" evidence="1">
    <location>
        <begin position="43"/>
        <end position="63"/>
    </location>
</feature>
<dbReference type="InterPro" id="IPR053150">
    <property type="entry name" value="Teicoplanin_resist-assoc"/>
</dbReference>
<name>A0A6G8AM86_9ENTE</name>
<feature type="transmembrane region" description="Helical" evidence="1">
    <location>
        <begin position="297"/>
        <end position="314"/>
    </location>
</feature>
<keyword evidence="1" id="KW-1133">Transmembrane helix</keyword>
<dbReference type="Pfam" id="PF04892">
    <property type="entry name" value="VanZ"/>
    <property type="match status" value="1"/>
</dbReference>
<reference evidence="3 4" key="1">
    <citation type="submission" date="2020-03" db="EMBL/GenBank/DDBJ databases">
        <title>Vagococcus sp. nov., isolated from beetles.</title>
        <authorList>
            <person name="Hyun D.-W."/>
            <person name="Bae J.-W."/>
        </authorList>
    </citation>
    <scope>NUCLEOTIDE SEQUENCE [LARGE SCALE GENOMIC DNA]</scope>
    <source>
        <strain evidence="3 4">HDW17A</strain>
    </source>
</reference>
<feature type="domain" description="VanZ-like" evidence="2">
    <location>
        <begin position="48"/>
        <end position="195"/>
    </location>
</feature>
<evidence type="ECO:0000256" key="1">
    <source>
        <dbReference type="SAM" id="Phobius"/>
    </source>
</evidence>
<dbReference type="InterPro" id="IPR006976">
    <property type="entry name" value="VanZ-like"/>
</dbReference>
<keyword evidence="1" id="KW-0472">Membrane</keyword>
<proteinExistence type="predicted"/>
<evidence type="ECO:0000259" key="2">
    <source>
        <dbReference type="Pfam" id="PF04892"/>
    </source>
</evidence>
<organism evidence="3 4">
    <name type="scientific">Vagococcus coleopterorum</name>
    <dbReference type="NCBI Taxonomy" id="2714946"/>
    <lineage>
        <taxon>Bacteria</taxon>
        <taxon>Bacillati</taxon>
        <taxon>Bacillota</taxon>
        <taxon>Bacilli</taxon>
        <taxon>Lactobacillales</taxon>
        <taxon>Enterococcaceae</taxon>
        <taxon>Vagococcus</taxon>
    </lineage>
</organism>
<dbReference type="PANTHER" id="PTHR36834:SF1">
    <property type="entry name" value="INTEGRAL MEMBRANE PROTEIN"/>
    <property type="match status" value="1"/>
</dbReference>
<protein>
    <submittedName>
        <fullName evidence="3">VanZ family protein</fullName>
    </submittedName>
</protein>
<sequence>MINHIQPILTAFLIFLIVAFVVTTPWTIYQYRKHGYFSFWRNLILFSFVFYLLTAFFLVSLPLPVNRENFIPGQSEIYSQLKPFRFISDITKESEVDWLRITTYKELRHSPAFFQFFFNLVMLLPLGVYYKYYKKNSARLWKAACLGFLVSLFFEVSQITALFGYYQVPYRLFDVDDLFANTLGAVIGYLLAPLFLFFLPSRKELVQKDQPYHSGDVTSYGIQIVEALLTMYAAGITANVFAGVFGVTSELYIDIIKIGGFFLYSVIVPIVCRGYTISSWVLRIRFDVIKGPRIKVYIKRFSFIYIPVVINILFNPLTDIMSDNVYIIVSQVIAEFIILIVWIAVYANVLWRWLRKKNRPYFNNIEGLRVVRSKG</sequence>
<feature type="transmembrane region" description="Helical" evidence="1">
    <location>
        <begin position="112"/>
        <end position="132"/>
    </location>
</feature>